<reference evidence="1 2" key="1">
    <citation type="submission" date="2024-01" db="EMBL/GenBank/DDBJ databases">
        <title>Genome assemblies of Stephania.</title>
        <authorList>
            <person name="Yang L."/>
        </authorList>
    </citation>
    <scope>NUCLEOTIDE SEQUENCE [LARGE SCALE GENOMIC DNA]</scope>
    <source>
        <strain evidence="1">JXDWG</strain>
        <tissue evidence="1">Leaf</tissue>
    </source>
</reference>
<evidence type="ECO:0000313" key="2">
    <source>
        <dbReference type="Proteomes" id="UP001419268"/>
    </source>
</evidence>
<keyword evidence="2" id="KW-1185">Reference proteome</keyword>
<accession>A0AAP0KSP5</accession>
<comment type="caution">
    <text evidence="1">The sequence shown here is derived from an EMBL/GenBank/DDBJ whole genome shotgun (WGS) entry which is preliminary data.</text>
</comment>
<organism evidence="1 2">
    <name type="scientific">Stephania cephalantha</name>
    <dbReference type="NCBI Taxonomy" id="152367"/>
    <lineage>
        <taxon>Eukaryota</taxon>
        <taxon>Viridiplantae</taxon>
        <taxon>Streptophyta</taxon>
        <taxon>Embryophyta</taxon>
        <taxon>Tracheophyta</taxon>
        <taxon>Spermatophyta</taxon>
        <taxon>Magnoliopsida</taxon>
        <taxon>Ranunculales</taxon>
        <taxon>Menispermaceae</taxon>
        <taxon>Menispermoideae</taxon>
        <taxon>Cissampelideae</taxon>
        <taxon>Stephania</taxon>
    </lineage>
</organism>
<evidence type="ECO:0000313" key="1">
    <source>
        <dbReference type="EMBL" id="KAK9157986.1"/>
    </source>
</evidence>
<dbReference type="Proteomes" id="UP001419268">
    <property type="component" value="Unassembled WGS sequence"/>
</dbReference>
<evidence type="ECO:0008006" key="3">
    <source>
        <dbReference type="Google" id="ProtNLM"/>
    </source>
</evidence>
<sequence>MLLNTPKNMKVSLSTYYLKSDALMWWRTILETRPAYETFSEFLVAFRREYFTKTMVLEKKLKFDYLE</sequence>
<proteinExistence type="predicted"/>
<protein>
    <recommendedName>
        <fullName evidence="3">Retrotransposon gag domain-containing protein</fullName>
    </recommendedName>
</protein>
<name>A0AAP0KSP5_9MAGN</name>
<dbReference type="AlphaFoldDB" id="A0AAP0KSP5"/>
<dbReference type="EMBL" id="JBBNAG010000002">
    <property type="protein sequence ID" value="KAK9157986.1"/>
    <property type="molecule type" value="Genomic_DNA"/>
</dbReference>
<gene>
    <name evidence="1" type="ORF">Scep_004560</name>
</gene>